<keyword evidence="5" id="KW-1185">Reference proteome</keyword>
<dbReference type="Proteomes" id="UP001194696">
    <property type="component" value="Unassembled WGS sequence"/>
</dbReference>
<feature type="transmembrane region" description="Helical" evidence="2">
    <location>
        <begin position="199"/>
        <end position="218"/>
    </location>
</feature>
<reference evidence="4 5" key="1">
    <citation type="journal article" date="2020" name="Fungal Divers.">
        <title>Resolving the Mortierellaceae phylogeny through synthesis of multi-gene phylogenetics and phylogenomics.</title>
        <authorList>
            <person name="Vandepol N."/>
            <person name="Liber J."/>
            <person name="Desiro A."/>
            <person name="Na H."/>
            <person name="Kennedy M."/>
            <person name="Barry K."/>
            <person name="Grigoriev I.V."/>
            <person name="Miller A.N."/>
            <person name="O'Donnell K."/>
            <person name="Stajich J.E."/>
            <person name="Bonito G."/>
        </authorList>
    </citation>
    <scope>NUCLEOTIDE SEQUENCE [LARGE SCALE GENOMIC DNA]</scope>
    <source>
        <strain evidence="4 5">AD045</strain>
    </source>
</reference>
<evidence type="ECO:0000313" key="4">
    <source>
        <dbReference type="EMBL" id="KAG0297410.1"/>
    </source>
</evidence>
<evidence type="ECO:0000256" key="1">
    <source>
        <dbReference type="SAM" id="MobiDB-lite"/>
    </source>
</evidence>
<feature type="compositionally biased region" description="Acidic residues" evidence="1">
    <location>
        <begin position="293"/>
        <end position="302"/>
    </location>
</feature>
<keyword evidence="2" id="KW-0472">Membrane</keyword>
<proteinExistence type="predicted"/>
<sequence length="325" mass="35286">MKSSISTALIAATATTLLAFLSPSVQVQAQGTVAGPRPAPQPGQTVNILYSNSANDDTGSDDVPFNTCFASETSFKPYVYLTFGPKNATINFYKDSNCQAFTFGLNGYYGGYPGEARSFRWVGWSEDTLGELFLEPIVGQGEAAIHPGGPPTAPIVVTPPPPTEGGGHPNNPPTPTTPGQETDGNDNSTGSKYKRTPTFFGVIFVGMAVLSIGGLIYWRTSGKKEALDKGKGLLPSYGRGASQDEDDEDNDILLTTHNRSHLNNDEISFSIGDEEDSDDDDKDHLHVRRDNIVDGEEEEEGHEDMREQKPRAEQHDRYRDDNDHA</sequence>
<feature type="region of interest" description="Disordered" evidence="1">
    <location>
        <begin position="265"/>
        <end position="325"/>
    </location>
</feature>
<protein>
    <recommendedName>
        <fullName evidence="6">Mid2 domain-containing protein</fullName>
    </recommendedName>
</protein>
<feature type="compositionally biased region" description="Polar residues" evidence="1">
    <location>
        <begin position="180"/>
        <end position="191"/>
    </location>
</feature>
<feature type="chain" id="PRO_5045592325" description="Mid2 domain-containing protein" evidence="3">
    <location>
        <begin position="30"/>
        <end position="325"/>
    </location>
</feature>
<feature type="compositionally biased region" description="Basic and acidic residues" evidence="1">
    <location>
        <begin position="303"/>
        <end position="325"/>
    </location>
</feature>
<feature type="compositionally biased region" description="Acidic residues" evidence="1">
    <location>
        <begin position="272"/>
        <end position="281"/>
    </location>
</feature>
<keyword evidence="2" id="KW-0812">Transmembrane</keyword>
<evidence type="ECO:0000256" key="3">
    <source>
        <dbReference type="SAM" id="SignalP"/>
    </source>
</evidence>
<feature type="compositionally biased region" description="Basic and acidic residues" evidence="1">
    <location>
        <begin position="282"/>
        <end position="292"/>
    </location>
</feature>
<evidence type="ECO:0008006" key="6">
    <source>
        <dbReference type="Google" id="ProtNLM"/>
    </source>
</evidence>
<accession>A0ABQ7KG60</accession>
<feature type="region of interest" description="Disordered" evidence="1">
    <location>
        <begin position="143"/>
        <end position="192"/>
    </location>
</feature>
<evidence type="ECO:0000256" key="2">
    <source>
        <dbReference type="SAM" id="Phobius"/>
    </source>
</evidence>
<gene>
    <name evidence="4" type="ORF">BGZ96_006590</name>
</gene>
<feature type="signal peptide" evidence="3">
    <location>
        <begin position="1"/>
        <end position="29"/>
    </location>
</feature>
<comment type="caution">
    <text evidence="4">The sequence shown here is derived from an EMBL/GenBank/DDBJ whole genome shotgun (WGS) entry which is preliminary data.</text>
</comment>
<evidence type="ECO:0000313" key="5">
    <source>
        <dbReference type="Proteomes" id="UP001194696"/>
    </source>
</evidence>
<name>A0ABQ7KG60_9FUNG</name>
<feature type="compositionally biased region" description="Pro residues" evidence="1">
    <location>
        <begin position="148"/>
        <end position="163"/>
    </location>
</feature>
<keyword evidence="2" id="KW-1133">Transmembrane helix</keyword>
<keyword evidence="3" id="KW-0732">Signal</keyword>
<organism evidence="4 5">
    <name type="scientific">Linnemannia gamsii</name>
    <dbReference type="NCBI Taxonomy" id="64522"/>
    <lineage>
        <taxon>Eukaryota</taxon>
        <taxon>Fungi</taxon>
        <taxon>Fungi incertae sedis</taxon>
        <taxon>Mucoromycota</taxon>
        <taxon>Mortierellomycotina</taxon>
        <taxon>Mortierellomycetes</taxon>
        <taxon>Mortierellales</taxon>
        <taxon>Mortierellaceae</taxon>
        <taxon>Linnemannia</taxon>
    </lineage>
</organism>
<dbReference type="EMBL" id="JAAAIM010000032">
    <property type="protein sequence ID" value="KAG0297410.1"/>
    <property type="molecule type" value="Genomic_DNA"/>
</dbReference>